<accession>A0A225UR30</accession>
<dbReference type="AlphaFoldDB" id="A0A225UR30"/>
<comment type="caution">
    <text evidence="2">The sequence shown here is derived from an EMBL/GenBank/DDBJ whole genome shotgun (WGS) entry which is preliminary data.</text>
</comment>
<dbReference type="InterPro" id="IPR029526">
    <property type="entry name" value="PGBD"/>
</dbReference>
<sequence length="188" mass="21687">MAFDDAMLLQFNRMRVYMKNKHHNFEVYCGKKQMQDNTTPPDEKSGPTAVVRNLKKVFSALGPSDFRLVVTDRFYTSMMLAMQLLIMKFYGIGTIMMKKRGLYEAILPHKKNGKRTSNKRPKTIEKGTYQVAESLHVPVMKAVRWYDNCDGVIGRSNQPSNHKANYLRSFEKKCITTSDWSITFAAVE</sequence>
<name>A0A225UR30_9STRA</name>
<keyword evidence="3" id="KW-1185">Reference proteome</keyword>
<feature type="domain" description="PiggyBac transposable element-derived protein" evidence="1">
    <location>
        <begin position="24"/>
        <end position="147"/>
    </location>
</feature>
<dbReference type="OrthoDB" id="7681398at2759"/>
<dbReference type="EMBL" id="NBNE01012961">
    <property type="protein sequence ID" value="OWY95421.1"/>
    <property type="molecule type" value="Genomic_DNA"/>
</dbReference>
<evidence type="ECO:0000259" key="1">
    <source>
        <dbReference type="Pfam" id="PF13843"/>
    </source>
</evidence>
<evidence type="ECO:0000313" key="2">
    <source>
        <dbReference type="EMBL" id="OWY95421.1"/>
    </source>
</evidence>
<gene>
    <name evidence="2" type="ORF">PHMEG_00034577</name>
</gene>
<dbReference type="PANTHER" id="PTHR46599:SF3">
    <property type="entry name" value="PIGGYBAC TRANSPOSABLE ELEMENT-DERIVED PROTEIN 4"/>
    <property type="match status" value="1"/>
</dbReference>
<dbReference type="PANTHER" id="PTHR46599">
    <property type="entry name" value="PIGGYBAC TRANSPOSABLE ELEMENT-DERIVED PROTEIN 4"/>
    <property type="match status" value="1"/>
</dbReference>
<reference evidence="3" key="1">
    <citation type="submission" date="2017-03" db="EMBL/GenBank/DDBJ databases">
        <title>Phytopthora megakarya and P. palmivora, two closely related causual agents of cacao black pod achieved similar genome size and gene model numbers by different mechanisms.</title>
        <authorList>
            <person name="Ali S."/>
            <person name="Shao J."/>
            <person name="Larry D.J."/>
            <person name="Kronmiller B."/>
            <person name="Shen D."/>
            <person name="Strem M.D."/>
            <person name="Melnick R.L."/>
            <person name="Guiltinan M.J."/>
            <person name="Tyler B.M."/>
            <person name="Meinhardt L.W."/>
            <person name="Bailey B.A."/>
        </authorList>
    </citation>
    <scope>NUCLEOTIDE SEQUENCE [LARGE SCALE GENOMIC DNA]</scope>
    <source>
        <strain evidence="3">zdho120</strain>
    </source>
</reference>
<protein>
    <recommendedName>
        <fullName evidence="1">PiggyBac transposable element-derived protein domain-containing protein</fullName>
    </recommendedName>
</protein>
<organism evidence="2 3">
    <name type="scientific">Phytophthora megakarya</name>
    <dbReference type="NCBI Taxonomy" id="4795"/>
    <lineage>
        <taxon>Eukaryota</taxon>
        <taxon>Sar</taxon>
        <taxon>Stramenopiles</taxon>
        <taxon>Oomycota</taxon>
        <taxon>Peronosporomycetes</taxon>
        <taxon>Peronosporales</taxon>
        <taxon>Peronosporaceae</taxon>
        <taxon>Phytophthora</taxon>
    </lineage>
</organism>
<proteinExistence type="predicted"/>
<evidence type="ECO:0000313" key="3">
    <source>
        <dbReference type="Proteomes" id="UP000198211"/>
    </source>
</evidence>
<dbReference type="Pfam" id="PF13843">
    <property type="entry name" value="DDE_Tnp_1_7"/>
    <property type="match status" value="1"/>
</dbReference>
<dbReference type="Proteomes" id="UP000198211">
    <property type="component" value="Unassembled WGS sequence"/>
</dbReference>